<evidence type="ECO:0000313" key="1">
    <source>
        <dbReference type="EMBL" id="KRM54781.1"/>
    </source>
</evidence>
<evidence type="ECO:0000313" key="2">
    <source>
        <dbReference type="Proteomes" id="UP000051679"/>
    </source>
</evidence>
<gene>
    <name evidence="1" type="ORF">FC18_GL002196</name>
</gene>
<sequence length="78" mass="9009">MTFDYSNLNGQVVAKYGTQLRFAEAMELSERSLSLKLNNKVQWKQAEIAKAAKLLGIKTADIPKYFFKLKVQRIEREV</sequence>
<keyword evidence="2" id="KW-1185">Reference proteome</keyword>
<comment type="caution">
    <text evidence="1">The sequence shown here is derived from an EMBL/GenBank/DDBJ whole genome shotgun (WGS) entry which is preliminary data.</text>
</comment>
<dbReference type="PATRIC" id="fig|1291052.5.peg.2260"/>
<dbReference type="OrthoDB" id="2418220at2"/>
<dbReference type="RefSeq" id="WP_054677300.1">
    <property type="nucleotide sequence ID" value="NZ_AYYO01000044.1"/>
</dbReference>
<dbReference type="InterPro" id="IPR008003">
    <property type="entry name" value="DUF739"/>
</dbReference>
<dbReference type="Pfam" id="PF05339">
    <property type="entry name" value="DUF739"/>
    <property type="match status" value="1"/>
</dbReference>
<accession>A0A0R1ZIU4</accession>
<organism evidence="1 2">
    <name type="scientific">Lacticaseibacillus sharpeae JCM 1186 = DSM 20505</name>
    <dbReference type="NCBI Taxonomy" id="1291052"/>
    <lineage>
        <taxon>Bacteria</taxon>
        <taxon>Bacillati</taxon>
        <taxon>Bacillota</taxon>
        <taxon>Bacilli</taxon>
        <taxon>Lactobacillales</taxon>
        <taxon>Lactobacillaceae</taxon>
        <taxon>Lacticaseibacillus</taxon>
    </lineage>
</organism>
<evidence type="ECO:0008006" key="3">
    <source>
        <dbReference type="Google" id="ProtNLM"/>
    </source>
</evidence>
<dbReference type="STRING" id="1291052.FC18_GL002196"/>
<name>A0A0R1ZIU4_9LACO</name>
<dbReference type="EMBL" id="AYYO01000044">
    <property type="protein sequence ID" value="KRM54781.1"/>
    <property type="molecule type" value="Genomic_DNA"/>
</dbReference>
<dbReference type="AlphaFoldDB" id="A0A0R1ZIU4"/>
<dbReference type="Proteomes" id="UP000051679">
    <property type="component" value="Unassembled WGS sequence"/>
</dbReference>
<protein>
    <recommendedName>
        <fullName evidence="3">HTH cro/C1-type domain-containing protein</fullName>
    </recommendedName>
</protein>
<reference evidence="1 2" key="1">
    <citation type="journal article" date="2015" name="Genome Announc.">
        <title>Expanding the biotechnology potential of lactobacilli through comparative genomics of 213 strains and associated genera.</title>
        <authorList>
            <person name="Sun Z."/>
            <person name="Harris H.M."/>
            <person name="McCann A."/>
            <person name="Guo C."/>
            <person name="Argimon S."/>
            <person name="Zhang W."/>
            <person name="Yang X."/>
            <person name="Jeffery I.B."/>
            <person name="Cooney J.C."/>
            <person name="Kagawa T.F."/>
            <person name="Liu W."/>
            <person name="Song Y."/>
            <person name="Salvetti E."/>
            <person name="Wrobel A."/>
            <person name="Rasinkangas P."/>
            <person name="Parkhill J."/>
            <person name="Rea M.C."/>
            <person name="O'Sullivan O."/>
            <person name="Ritari J."/>
            <person name="Douillard F.P."/>
            <person name="Paul Ross R."/>
            <person name="Yang R."/>
            <person name="Briner A.E."/>
            <person name="Felis G.E."/>
            <person name="de Vos W.M."/>
            <person name="Barrangou R."/>
            <person name="Klaenhammer T.R."/>
            <person name="Caufield P.W."/>
            <person name="Cui Y."/>
            <person name="Zhang H."/>
            <person name="O'Toole P.W."/>
        </authorList>
    </citation>
    <scope>NUCLEOTIDE SEQUENCE [LARGE SCALE GENOMIC DNA]</scope>
    <source>
        <strain evidence="1 2">DSM 20505</strain>
    </source>
</reference>
<proteinExistence type="predicted"/>